<dbReference type="RefSeq" id="WP_275411747.1">
    <property type="nucleotide sequence ID" value="NZ_BOOV01000030.1"/>
</dbReference>
<sequence>MAAADVTFAGHRQASPVVSWRGPMLDVASEAVYRAEQADYDG</sequence>
<dbReference type="Proteomes" id="UP000542210">
    <property type="component" value="Unassembled WGS sequence"/>
</dbReference>
<protein>
    <submittedName>
        <fullName evidence="1">Uncharacterized protein</fullName>
    </submittedName>
</protein>
<keyword evidence="2" id="KW-1185">Reference proteome</keyword>
<organism evidence="1 2">
    <name type="scientific">Sphaerisporangium siamense</name>
    <dbReference type="NCBI Taxonomy" id="795645"/>
    <lineage>
        <taxon>Bacteria</taxon>
        <taxon>Bacillati</taxon>
        <taxon>Actinomycetota</taxon>
        <taxon>Actinomycetes</taxon>
        <taxon>Streptosporangiales</taxon>
        <taxon>Streptosporangiaceae</taxon>
        <taxon>Sphaerisporangium</taxon>
    </lineage>
</organism>
<reference evidence="1 2" key="1">
    <citation type="submission" date="2020-08" db="EMBL/GenBank/DDBJ databases">
        <title>Sequencing the genomes of 1000 actinobacteria strains.</title>
        <authorList>
            <person name="Klenk H.-P."/>
        </authorList>
    </citation>
    <scope>NUCLEOTIDE SEQUENCE [LARGE SCALE GENOMIC DNA]</scope>
    <source>
        <strain evidence="1 2">DSM 45784</strain>
    </source>
</reference>
<gene>
    <name evidence="1" type="ORF">BJ982_001815</name>
</gene>
<dbReference type="EMBL" id="JACHND010000001">
    <property type="protein sequence ID" value="MBB4700271.1"/>
    <property type="molecule type" value="Genomic_DNA"/>
</dbReference>
<evidence type="ECO:0000313" key="1">
    <source>
        <dbReference type="EMBL" id="MBB4700271.1"/>
    </source>
</evidence>
<comment type="caution">
    <text evidence="1">The sequence shown here is derived from an EMBL/GenBank/DDBJ whole genome shotgun (WGS) entry which is preliminary data.</text>
</comment>
<evidence type="ECO:0000313" key="2">
    <source>
        <dbReference type="Proteomes" id="UP000542210"/>
    </source>
</evidence>
<name>A0A7W7GAR6_9ACTN</name>
<dbReference type="AlphaFoldDB" id="A0A7W7GAR6"/>
<accession>A0A7W7GAR6</accession>
<proteinExistence type="predicted"/>